<dbReference type="Proteomes" id="UP000002208">
    <property type="component" value="Chromosome"/>
</dbReference>
<dbReference type="HOGENOM" id="CLU_949048_0_0_0"/>
<evidence type="ECO:0000313" key="2">
    <source>
        <dbReference type="EMBL" id="ACO45027.2"/>
    </source>
</evidence>
<dbReference type="RefSeq" id="WP_041226970.1">
    <property type="nucleotide sequence ID" value="NC_012526.1"/>
</dbReference>
<sequence length="327" mass="34108">MRLFVLTALLLSAPAAAQGNAPATVPVSASAATLRVTAAVGTTVEMQTTTQSRMTMGKVEVTAAPGRQVSAAKLQAMQQEFSRGMAGADVPAMTGKLFVKVAARAADGSVTLLTSMIQNIPGEKTPLTLRVTQQVAPDGSITGLSMDSDHPMMKPLLSGLTPEKLRQIASQSGADHTGIYGLPLVKGSVHTQTATLDLQEIMSAVLQGIAGQDPEVAAALGDLKSSFLKTTTTTTYSGLNAQGLHTFMVSGRAGGYRMSLGGQGGLPAMTMELKNLQTSGSSTYRPDGLPGLMTQQSTMQMVMTMQMDDVVVTMPMTMTQTLTARPR</sequence>
<accession>C1CYK6</accession>
<dbReference type="OrthoDB" id="71013at2"/>
<organism evidence="2 3">
    <name type="scientific">Deinococcus deserti (strain DSM 17065 / CIP 109153 / LMG 22923 / VCD115)</name>
    <dbReference type="NCBI Taxonomy" id="546414"/>
    <lineage>
        <taxon>Bacteria</taxon>
        <taxon>Thermotogati</taxon>
        <taxon>Deinococcota</taxon>
        <taxon>Deinococci</taxon>
        <taxon>Deinococcales</taxon>
        <taxon>Deinococcaceae</taxon>
        <taxon>Deinococcus</taxon>
    </lineage>
</organism>
<gene>
    <name evidence="2" type="ordered locus">Deide_02190</name>
</gene>
<dbReference type="AlphaFoldDB" id="C1CYK6"/>
<dbReference type="EMBL" id="CP001114">
    <property type="protein sequence ID" value="ACO45027.2"/>
    <property type="molecule type" value="Genomic_DNA"/>
</dbReference>
<keyword evidence="1" id="KW-0732">Signal</keyword>
<feature type="signal peptide" evidence="1">
    <location>
        <begin position="1"/>
        <end position="17"/>
    </location>
</feature>
<feature type="chain" id="PRO_5002905826" evidence="1">
    <location>
        <begin position="18"/>
        <end position="327"/>
    </location>
</feature>
<protein>
    <submittedName>
        <fullName evidence="2">Uncharacterized protein</fullName>
    </submittedName>
</protein>
<evidence type="ECO:0000256" key="1">
    <source>
        <dbReference type="SAM" id="SignalP"/>
    </source>
</evidence>
<proteinExistence type="predicted"/>
<keyword evidence="3" id="KW-1185">Reference proteome</keyword>
<dbReference type="PaxDb" id="546414-Deide_02190"/>
<reference evidence="2 3" key="1">
    <citation type="journal article" date="2009" name="PLoS Genet.">
        <title>Alliance of proteomics and genomics to unravel the specificities of Sahara bacterium Deinococcus deserti.</title>
        <authorList>
            <person name="de Groot A."/>
            <person name="Dulermo R."/>
            <person name="Ortet P."/>
            <person name="Blanchard L."/>
            <person name="Guerin P."/>
            <person name="Fernandez B."/>
            <person name="Vacherie B."/>
            <person name="Dossat C."/>
            <person name="Jolivet E."/>
            <person name="Siguier P."/>
            <person name="Chandler M."/>
            <person name="Barakat M."/>
            <person name="Dedieu A."/>
            <person name="Barbe V."/>
            <person name="Heulin T."/>
            <person name="Sommer S."/>
            <person name="Achouak W."/>
            <person name="Armengaud J."/>
        </authorList>
    </citation>
    <scope>NUCLEOTIDE SEQUENCE [LARGE SCALE GENOMIC DNA]</scope>
    <source>
        <strain evidence="3">DSM 17065 / CIP 109153 / LMG 22923 / VCD115</strain>
    </source>
</reference>
<name>C1CYK6_DEIDV</name>
<dbReference type="KEGG" id="ddr:Deide_02190"/>
<evidence type="ECO:0000313" key="3">
    <source>
        <dbReference type="Proteomes" id="UP000002208"/>
    </source>
</evidence>
<dbReference type="STRING" id="546414.Deide_02190"/>